<dbReference type="InterPro" id="IPR036388">
    <property type="entry name" value="WH-like_DNA-bd_sf"/>
</dbReference>
<dbReference type="Gene3D" id="1.10.10.10">
    <property type="entry name" value="Winged helix-like DNA-binding domain superfamily/Winged helix DNA-binding domain"/>
    <property type="match status" value="1"/>
</dbReference>
<accession>A0ABU3SEE7</accession>
<name>A0ABU3SEE7_9HYPH</name>
<dbReference type="RefSeq" id="WP_316020907.1">
    <property type="nucleotide sequence ID" value="NZ_JAWDID010000060.1"/>
</dbReference>
<dbReference type="Pfam" id="PF13384">
    <property type="entry name" value="HTH_23"/>
    <property type="match status" value="1"/>
</dbReference>
<reference evidence="1 2" key="1">
    <citation type="submission" date="2023-09" db="EMBL/GenBank/DDBJ databases">
        <title>Whole genome shotgun sequencing (WGS) of Bosea sp. ZW T0_25, isolated from stored onions (Allium cepa).</title>
        <authorList>
            <person name="Stoll D.A."/>
            <person name="Huch M."/>
        </authorList>
    </citation>
    <scope>NUCLEOTIDE SEQUENCE [LARGE SCALE GENOMIC DNA]</scope>
    <source>
        <strain evidence="1 2">ZW T0_25</strain>
    </source>
</reference>
<protein>
    <submittedName>
        <fullName evidence="1">Winged helix-turn-helix domain-containing protein</fullName>
    </submittedName>
</protein>
<keyword evidence="2" id="KW-1185">Reference proteome</keyword>
<proteinExistence type="predicted"/>
<dbReference type="Proteomes" id="UP001254257">
    <property type="component" value="Unassembled WGS sequence"/>
</dbReference>
<dbReference type="EMBL" id="JAWDID010000060">
    <property type="protein sequence ID" value="MDU0343168.1"/>
    <property type="molecule type" value="Genomic_DNA"/>
</dbReference>
<organism evidence="1 2">
    <name type="scientific">Bosea rubneri</name>
    <dbReference type="NCBI Taxonomy" id="3075434"/>
    <lineage>
        <taxon>Bacteria</taxon>
        <taxon>Pseudomonadati</taxon>
        <taxon>Pseudomonadota</taxon>
        <taxon>Alphaproteobacteria</taxon>
        <taxon>Hyphomicrobiales</taxon>
        <taxon>Boseaceae</taxon>
        <taxon>Bosea</taxon>
    </lineage>
</organism>
<sequence>MTTTSSPPSKLDAALVRSLCIRAHDPALSRVDQEEAESALVEMADAAGLDEDRLWEMLGRAPRDEPDDEFSLRLNLYRLADINGHLIVIAYDDWVAGPPPPRVMDALHVAIPFPDDLAGIWAEHCRWQRLAHERESANRNYQLPIHILARIAALEHLLDTRAAATIHDRRARMAWLGMVCGSEISRNVREDMALAASLSDDFEAMADELEELRATVKNGQPQGITTIVMPSVVPPSAVPKTDRRTNTDKQRAVLSMLDAHPEMSDRAIARRCGVSPQTVNNWRRRRLEALNQRSAGTPS</sequence>
<comment type="caution">
    <text evidence="1">The sequence shown here is derived from an EMBL/GenBank/DDBJ whole genome shotgun (WGS) entry which is preliminary data.</text>
</comment>
<evidence type="ECO:0000313" key="2">
    <source>
        <dbReference type="Proteomes" id="UP001254257"/>
    </source>
</evidence>
<evidence type="ECO:0000313" key="1">
    <source>
        <dbReference type="EMBL" id="MDU0343168.1"/>
    </source>
</evidence>
<gene>
    <name evidence="1" type="ORF">RKE40_25015</name>
</gene>